<feature type="transmembrane region" description="Helical" evidence="1">
    <location>
        <begin position="28"/>
        <end position="50"/>
    </location>
</feature>
<protein>
    <recommendedName>
        <fullName evidence="4">DUF4410 domain-containing protein</fullName>
    </recommendedName>
</protein>
<sequence>MDLAPLSPERLGRDSFPRMSALDRIRHLIPSLVLVLGLAMGAMACVPWTVITSSGPPSALVGVTAMSIQYDYSNIRISDKGLSEEEWLASREKDEHRATYLETKDSANIGIIEGLTKNLPNVQIVPGQAQPGAIQITVSYTAWEEGMYAGVVAWPSKITARIIFSRDGQTLDEISVNTAEDASLFTPAPQQRLHTCGQRLGQFAAQYVKKAS</sequence>
<dbReference type="EMBL" id="PVNL01000036">
    <property type="protein sequence ID" value="PRQ08728.1"/>
    <property type="molecule type" value="Genomic_DNA"/>
</dbReference>
<accession>A0A2S9YUG0</accession>
<keyword evidence="1" id="KW-0472">Membrane</keyword>
<gene>
    <name evidence="2" type="ORF">ENSA7_15460</name>
</gene>
<evidence type="ECO:0000313" key="2">
    <source>
        <dbReference type="EMBL" id="PRQ08728.1"/>
    </source>
</evidence>
<keyword evidence="1" id="KW-0812">Transmembrane</keyword>
<reference evidence="2 3" key="1">
    <citation type="submission" date="2018-03" db="EMBL/GenBank/DDBJ databases">
        <title>Draft Genome Sequences of the Obligatory Marine Myxobacteria Enhygromyxa salina SWB007.</title>
        <authorList>
            <person name="Poehlein A."/>
            <person name="Moghaddam J.A."/>
            <person name="Harms H."/>
            <person name="Alanjari M."/>
            <person name="Koenig G.M."/>
            <person name="Daniel R."/>
            <person name="Schaeberle T.F."/>
        </authorList>
    </citation>
    <scope>NUCLEOTIDE SEQUENCE [LARGE SCALE GENOMIC DNA]</scope>
    <source>
        <strain evidence="2 3">SWB007</strain>
    </source>
</reference>
<keyword evidence="1" id="KW-1133">Transmembrane helix</keyword>
<evidence type="ECO:0000256" key="1">
    <source>
        <dbReference type="SAM" id="Phobius"/>
    </source>
</evidence>
<name>A0A2S9YUG0_9BACT</name>
<evidence type="ECO:0000313" key="3">
    <source>
        <dbReference type="Proteomes" id="UP000238823"/>
    </source>
</evidence>
<dbReference type="Proteomes" id="UP000238823">
    <property type="component" value="Unassembled WGS sequence"/>
</dbReference>
<dbReference type="AlphaFoldDB" id="A0A2S9YUG0"/>
<proteinExistence type="predicted"/>
<comment type="caution">
    <text evidence="2">The sequence shown here is derived from an EMBL/GenBank/DDBJ whole genome shotgun (WGS) entry which is preliminary data.</text>
</comment>
<evidence type="ECO:0008006" key="4">
    <source>
        <dbReference type="Google" id="ProtNLM"/>
    </source>
</evidence>
<organism evidence="2 3">
    <name type="scientific">Enhygromyxa salina</name>
    <dbReference type="NCBI Taxonomy" id="215803"/>
    <lineage>
        <taxon>Bacteria</taxon>
        <taxon>Pseudomonadati</taxon>
        <taxon>Myxococcota</taxon>
        <taxon>Polyangia</taxon>
        <taxon>Nannocystales</taxon>
        <taxon>Nannocystaceae</taxon>
        <taxon>Enhygromyxa</taxon>
    </lineage>
</organism>